<dbReference type="InterPro" id="IPR003439">
    <property type="entry name" value="ABC_transporter-like_ATP-bd"/>
</dbReference>
<sequence length="644" mass="71195">MSGNDVEGGNKEGNITVTWEKLRVTVPNGNKKRKAILQDLNGYAQPGRLLAVMGPSGSGKSTLLDALAGRLSSNLKHTGNILINGHKQALAYGISGYVTQDDAMLSTLTAGETLYYSAQLQFPDSMSITEKKEQADIILREMGLIDAVNTRVGGWSSKGLSGGQKRRLSICIEILTRPRLLFLDEPTSGLDSAASYYVMSRIARLNLSDGIRRTIVVSIHQPSSEVFELFHDLCLLSSGETVYFGPAYDANQGQLANYATLILVAYIVTLDSVQFFTANGFPCPTLHNPSDHYLRVINKDFEMDVEEGFGKGVTTEEAIDILVKTYKLSRIRSKVKKEVAKISESDSGAIGKKRIHAAFITQCLVLIRRSSLQLFRDIGNYWLRLVVFILIAISIGSIFHDIGSSSGSVSTQGRGSLLTFLISVLTFMTLVGGFSPLLEEMKVFERERLNGHYGVTAFLIGNIFSAIPYMLMISLIPGGIAYYLCGMHKGLENFIYFTSLLLAIVMWVESLMLVVGSISPNYVIGMFITGGIEGLMILTGGFYRLPNELPKPLWKYPLYHISFLKYAFQGSFKNEFEGLTVLIGTKTVSGREILVETWHVEMGHSKWVDLAIMFGMILLYRVLFLVITKCKEKFKNFVAVINGP</sequence>
<dbReference type="AlphaFoldDB" id="A0A2K3P6X9"/>
<dbReference type="SUPFAM" id="SSF52540">
    <property type="entry name" value="P-loop containing nucleoside triphosphate hydrolases"/>
    <property type="match status" value="1"/>
</dbReference>
<evidence type="ECO:0000256" key="5">
    <source>
        <dbReference type="ARBA" id="ARBA00022741"/>
    </source>
</evidence>
<dbReference type="InterPro" id="IPR027417">
    <property type="entry name" value="P-loop_NTPase"/>
</dbReference>
<dbReference type="GO" id="GO:0005524">
    <property type="term" value="F:ATP binding"/>
    <property type="evidence" value="ECO:0007669"/>
    <property type="project" value="UniProtKB-KW"/>
</dbReference>
<comment type="subcellular location">
    <subcellularLocation>
        <location evidence="1">Membrane</location>
        <topology evidence="1">Multi-pass membrane protein</topology>
    </subcellularLocation>
</comment>
<evidence type="ECO:0000256" key="2">
    <source>
        <dbReference type="ARBA" id="ARBA00005814"/>
    </source>
</evidence>
<feature type="transmembrane region" description="Helical" evidence="9">
    <location>
        <begin position="420"/>
        <end position="438"/>
    </location>
</feature>
<keyword evidence="3" id="KW-0813">Transport</keyword>
<feature type="transmembrane region" description="Helical" evidence="9">
    <location>
        <begin position="494"/>
        <end position="515"/>
    </location>
</feature>
<dbReference type="Proteomes" id="UP000236291">
    <property type="component" value="Unassembled WGS sequence"/>
</dbReference>
<dbReference type="STRING" id="57577.A0A2K3P6X9"/>
<accession>A0A2K3P6X9</accession>
<keyword evidence="8 9" id="KW-0472">Membrane</keyword>
<feature type="transmembrane region" description="Helical" evidence="9">
    <location>
        <begin position="459"/>
        <end position="482"/>
    </location>
</feature>
<evidence type="ECO:0000256" key="7">
    <source>
        <dbReference type="ARBA" id="ARBA00022989"/>
    </source>
</evidence>
<dbReference type="InterPro" id="IPR013525">
    <property type="entry name" value="ABC2_TM"/>
</dbReference>
<evidence type="ECO:0000256" key="4">
    <source>
        <dbReference type="ARBA" id="ARBA00022692"/>
    </source>
</evidence>
<keyword evidence="7 9" id="KW-1133">Transmembrane helix</keyword>
<dbReference type="PANTHER" id="PTHR48042:SF14">
    <property type="entry name" value="WHITE-BROWN-COMPLEX ABC TRANSPORTER FAMILY PROTEIN"/>
    <property type="match status" value="1"/>
</dbReference>
<dbReference type="InterPro" id="IPR003593">
    <property type="entry name" value="AAA+_ATPase"/>
</dbReference>
<dbReference type="GO" id="GO:0016887">
    <property type="term" value="F:ATP hydrolysis activity"/>
    <property type="evidence" value="ECO:0007669"/>
    <property type="project" value="InterPro"/>
</dbReference>
<dbReference type="Gene3D" id="3.40.50.300">
    <property type="entry name" value="P-loop containing nucleotide triphosphate hydrolases"/>
    <property type="match status" value="1"/>
</dbReference>
<dbReference type="CDD" id="cd03213">
    <property type="entry name" value="ABCG_EPDR"/>
    <property type="match status" value="1"/>
</dbReference>
<keyword evidence="6" id="KW-0067">ATP-binding</keyword>
<gene>
    <name evidence="11" type="ORF">L195_g007644</name>
</gene>
<proteinExistence type="inferred from homology"/>
<evidence type="ECO:0000256" key="6">
    <source>
        <dbReference type="ARBA" id="ARBA00022840"/>
    </source>
</evidence>
<name>A0A2K3P6X9_TRIPR</name>
<organism evidence="11 12">
    <name type="scientific">Trifolium pratense</name>
    <name type="common">Red clover</name>
    <dbReference type="NCBI Taxonomy" id="57577"/>
    <lineage>
        <taxon>Eukaryota</taxon>
        <taxon>Viridiplantae</taxon>
        <taxon>Streptophyta</taxon>
        <taxon>Embryophyta</taxon>
        <taxon>Tracheophyta</taxon>
        <taxon>Spermatophyta</taxon>
        <taxon>Magnoliopsida</taxon>
        <taxon>eudicotyledons</taxon>
        <taxon>Gunneridae</taxon>
        <taxon>Pentapetalae</taxon>
        <taxon>rosids</taxon>
        <taxon>fabids</taxon>
        <taxon>Fabales</taxon>
        <taxon>Fabaceae</taxon>
        <taxon>Papilionoideae</taxon>
        <taxon>50 kb inversion clade</taxon>
        <taxon>NPAAA clade</taxon>
        <taxon>Hologalegina</taxon>
        <taxon>IRL clade</taxon>
        <taxon>Trifolieae</taxon>
        <taxon>Trifolium</taxon>
    </lineage>
</organism>
<dbReference type="PROSITE" id="PS00211">
    <property type="entry name" value="ABC_TRANSPORTER_1"/>
    <property type="match status" value="1"/>
</dbReference>
<protein>
    <submittedName>
        <fullName evidence="11">ABC transporter G family member 11-like protein</fullName>
    </submittedName>
</protein>
<reference evidence="11 12" key="1">
    <citation type="journal article" date="2014" name="Am. J. Bot.">
        <title>Genome assembly and annotation for red clover (Trifolium pratense; Fabaceae).</title>
        <authorList>
            <person name="Istvanek J."/>
            <person name="Jaros M."/>
            <person name="Krenek A."/>
            <person name="Repkova J."/>
        </authorList>
    </citation>
    <scope>NUCLEOTIDE SEQUENCE [LARGE SCALE GENOMIC DNA]</scope>
    <source>
        <strain evidence="12">cv. Tatra</strain>
        <tissue evidence="11">Young leaves</tissue>
    </source>
</reference>
<feature type="transmembrane region" description="Helical" evidence="9">
    <location>
        <begin position="522"/>
        <end position="543"/>
    </location>
</feature>
<feature type="transmembrane region" description="Helical" evidence="9">
    <location>
        <begin position="607"/>
        <end position="627"/>
    </location>
</feature>
<dbReference type="GO" id="GO:0016020">
    <property type="term" value="C:membrane"/>
    <property type="evidence" value="ECO:0007669"/>
    <property type="project" value="UniProtKB-SubCell"/>
</dbReference>
<dbReference type="Pfam" id="PF00005">
    <property type="entry name" value="ABC_tran"/>
    <property type="match status" value="1"/>
</dbReference>
<evidence type="ECO:0000313" key="11">
    <source>
        <dbReference type="EMBL" id="PNY11045.1"/>
    </source>
</evidence>
<feature type="transmembrane region" description="Helical" evidence="9">
    <location>
        <begin position="381"/>
        <end position="400"/>
    </location>
</feature>
<dbReference type="PANTHER" id="PTHR48042">
    <property type="entry name" value="ABC TRANSPORTER G FAMILY MEMBER 11"/>
    <property type="match status" value="1"/>
</dbReference>
<dbReference type="PROSITE" id="PS50893">
    <property type="entry name" value="ABC_TRANSPORTER_2"/>
    <property type="match status" value="1"/>
</dbReference>
<dbReference type="InterPro" id="IPR052215">
    <property type="entry name" value="Plant_ABCG"/>
</dbReference>
<evidence type="ECO:0000313" key="12">
    <source>
        <dbReference type="Proteomes" id="UP000236291"/>
    </source>
</evidence>
<dbReference type="GO" id="GO:0140359">
    <property type="term" value="F:ABC-type transporter activity"/>
    <property type="evidence" value="ECO:0007669"/>
    <property type="project" value="InterPro"/>
</dbReference>
<dbReference type="SMART" id="SM00382">
    <property type="entry name" value="AAA"/>
    <property type="match status" value="1"/>
</dbReference>
<evidence type="ECO:0000256" key="9">
    <source>
        <dbReference type="SAM" id="Phobius"/>
    </source>
</evidence>
<evidence type="ECO:0000256" key="8">
    <source>
        <dbReference type="ARBA" id="ARBA00023136"/>
    </source>
</evidence>
<dbReference type="ExpressionAtlas" id="A0A2K3P6X9">
    <property type="expression patterns" value="baseline"/>
</dbReference>
<keyword evidence="5" id="KW-0547">Nucleotide-binding</keyword>
<comment type="similarity">
    <text evidence="2">Belongs to the ABC transporter superfamily. ABCG family. Eye pigment precursor importer (TC 3.A.1.204) subfamily.</text>
</comment>
<evidence type="ECO:0000259" key="10">
    <source>
        <dbReference type="PROSITE" id="PS50893"/>
    </source>
</evidence>
<feature type="domain" description="ABC transporter" evidence="10">
    <location>
        <begin position="17"/>
        <end position="263"/>
    </location>
</feature>
<evidence type="ECO:0000256" key="3">
    <source>
        <dbReference type="ARBA" id="ARBA00022448"/>
    </source>
</evidence>
<evidence type="ECO:0000256" key="1">
    <source>
        <dbReference type="ARBA" id="ARBA00004141"/>
    </source>
</evidence>
<dbReference type="InterPro" id="IPR017871">
    <property type="entry name" value="ABC_transporter-like_CS"/>
</dbReference>
<dbReference type="Pfam" id="PF01061">
    <property type="entry name" value="ABC2_membrane"/>
    <property type="match status" value="1"/>
</dbReference>
<keyword evidence="4 9" id="KW-0812">Transmembrane</keyword>
<dbReference type="EMBL" id="ASHM01004261">
    <property type="protein sequence ID" value="PNY11045.1"/>
    <property type="molecule type" value="Genomic_DNA"/>
</dbReference>
<reference evidence="11 12" key="2">
    <citation type="journal article" date="2017" name="Front. Plant Sci.">
        <title>Gene Classification and Mining of Molecular Markers Useful in Red Clover (Trifolium pratense) Breeding.</title>
        <authorList>
            <person name="Istvanek J."/>
            <person name="Dluhosova J."/>
            <person name="Dluhos P."/>
            <person name="Patkova L."/>
            <person name="Nedelnik J."/>
            <person name="Repkova J."/>
        </authorList>
    </citation>
    <scope>NUCLEOTIDE SEQUENCE [LARGE SCALE GENOMIC DNA]</scope>
    <source>
        <strain evidence="12">cv. Tatra</strain>
        <tissue evidence="11">Young leaves</tissue>
    </source>
</reference>
<comment type="caution">
    <text evidence="11">The sequence shown here is derived from an EMBL/GenBank/DDBJ whole genome shotgun (WGS) entry which is preliminary data.</text>
</comment>